<reference evidence="3" key="1">
    <citation type="submission" date="2022-10" db="EMBL/GenBank/DDBJ databases">
        <title>Genome assembly of Pristionchus species.</title>
        <authorList>
            <person name="Yoshida K."/>
            <person name="Sommer R.J."/>
        </authorList>
    </citation>
    <scope>NUCLEOTIDE SEQUENCE [LARGE SCALE GENOMIC DNA]</scope>
    <source>
        <strain evidence="3">RS5460</strain>
    </source>
</reference>
<keyword evidence="1" id="KW-0812">Transmembrane</keyword>
<keyword evidence="1" id="KW-0472">Membrane</keyword>
<feature type="non-terminal residue" evidence="2">
    <location>
        <position position="176"/>
    </location>
</feature>
<keyword evidence="3" id="KW-1185">Reference proteome</keyword>
<dbReference type="AlphaFoldDB" id="A0AAN5DB45"/>
<dbReference type="Proteomes" id="UP001328107">
    <property type="component" value="Unassembled WGS sequence"/>
</dbReference>
<evidence type="ECO:0000256" key="1">
    <source>
        <dbReference type="SAM" id="Phobius"/>
    </source>
</evidence>
<evidence type="ECO:0000313" key="3">
    <source>
        <dbReference type="Proteomes" id="UP001328107"/>
    </source>
</evidence>
<sequence>MSPSFSFLQLPLWKILHLRMKLSQRSILALISLSILLFIFSLYDPKRIEKERKINEVLSLLIGRPLTCKPRRTNGEDEGTHLVKLKPIECKRIEEQLIRVKDGVIRLNLPLNSKSIPLCFLTPFAFNEASDFEPFYGEPIQLIFRDGNHSSSIGPFQYFTIHCNSKVPPSRVIFRE</sequence>
<keyword evidence="1" id="KW-1133">Transmembrane helix</keyword>
<name>A0AAN5DB45_9BILA</name>
<dbReference type="EMBL" id="BTRK01000006">
    <property type="protein sequence ID" value="GMR58942.1"/>
    <property type="molecule type" value="Genomic_DNA"/>
</dbReference>
<gene>
    <name evidence="2" type="ORF">PMAYCL1PPCAC_29137</name>
</gene>
<protein>
    <submittedName>
        <fullName evidence="2">Uncharacterized protein</fullName>
    </submittedName>
</protein>
<feature type="transmembrane region" description="Helical" evidence="1">
    <location>
        <begin position="26"/>
        <end position="43"/>
    </location>
</feature>
<accession>A0AAN5DB45</accession>
<comment type="caution">
    <text evidence="2">The sequence shown here is derived from an EMBL/GenBank/DDBJ whole genome shotgun (WGS) entry which is preliminary data.</text>
</comment>
<organism evidence="2 3">
    <name type="scientific">Pristionchus mayeri</name>
    <dbReference type="NCBI Taxonomy" id="1317129"/>
    <lineage>
        <taxon>Eukaryota</taxon>
        <taxon>Metazoa</taxon>
        <taxon>Ecdysozoa</taxon>
        <taxon>Nematoda</taxon>
        <taxon>Chromadorea</taxon>
        <taxon>Rhabditida</taxon>
        <taxon>Rhabditina</taxon>
        <taxon>Diplogasteromorpha</taxon>
        <taxon>Diplogasteroidea</taxon>
        <taxon>Neodiplogasteridae</taxon>
        <taxon>Pristionchus</taxon>
    </lineage>
</organism>
<proteinExistence type="predicted"/>
<evidence type="ECO:0000313" key="2">
    <source>
        <dbReference type="EMBL" id="GMR58942.1"/>
    </source>
</evidence>